<keyword evidence="3" id="KW-1185">Reference proteome</keyword>
<sequence length="338" mass="38489">MAAAGSCWPRVDETAQRDCCSTVHGERGHPACFNEFFSFEVCCLGKAAPFASWPVDIVILGFPSSGTTSMTRTLASHRNVTLFSRDALGRRWNKTEMQALNFLIAKRSRFAFIKLGWEMAREKRTKALDRFTESSSKLLMSDPTLMLSPDTIWAMLQLRMAKFLVMVRDPVSWFAASICRAGCTLQHQRAALCHRLPSWAKRFGSTWRAPLGNWLRFCEAHENWFPCANYSLATPYVSHRLQGLIEMLPGRSRLAVVSLESLKAEPRRMMTAIYSFLGLRPAQRNFLSLNAHEASHPCQRLMQNDARLTHHFQSERAKLAAILKAFSPDKRLRQNFTL</sequence>
<accession>A0AA36HKW7</accession>
<dbReference type="Gene3D" id="3.40.50.300">
    <property type="entry name" value="P-loop containing nucleotide triphosphate hydrolases"/>
    <property type="match status" value="1"/>
</dbReference>
<protein>
    <recommendedName>
        <fullName evidence="1">Sulfotransferase domain-containing protein</fullName>
    </recommendedName>
</protein>
<evidence type="ECO:0000313" key="2">
    <source>
        <dbReference type="EMBL" id="CAJ1370239.1"/>
    </source>
</evidence>
<gene>
    <name evidence="2" type="ORF">EVOR1521_LOCUS862</name>
</gene>
<dbReference type="Proteomes" id="UP001178507">
    <property type="component" value="Unassembled WGS sequence"/>
</dbReference>
<dbReference type="EMBL" id="CAUJNA010000005">
    <property type="protein sequence ID" value="CAJ1370239.1"/>
    <property type="molecule type" value="Genomic_DNA"/>
</dbReference>
<feature type="domain" description="Sulfotransferase" evidence="1">
    <location>
        <begin position="56"/>
        <end position="282"/>
    </location>
</feature>
<proteinExistence type="predicted"/>
<dbReference type="InterPro" id="IPR000863">
    <property type="entry name" value="Sulfotransferase_dom"/>
</dbReference>
<dbReference type="InterPro" id="IPR027417">
    <property type="entry name" value="P-loop_NTPase"/>
</dbReference>
<organism evidence="2 3">
    <name type="scientific">Effrenium voratum</name>
    <dbReference type="NCBI Taxonomy" id="2562239"/>
    <lineage>
        <taxon>Eukaryota</taxon>
        <taxon>Sar</taxon>
        <taxon>Alveolata</taxon>
        <taxon>Dinophyceae</taxon>
        <taxon>Suessiales</taxon>
        <taxon>Symbiodiniaceae</taxon>
        <taxon>Effrenium</taxon>
    </lineage>
</organism>
<dbReference type="AlphaFoldDB" id="A0AA36HKW7"/>
<name>A0AA36HKW7_9DINO</name>
<dbReference type="Pfam" id="PF00685">
    <property type="entry name" value="Sulfotransfer_1"/>
    <property type="match status" value="1"/>
</dbReference>
<dbReference type="SUPFAM" id="SSF52540">
    <property type="entry name" value="P-loop containing nucleoside triphosphate hydrolases"/>
    <property type="match status" value="1"/>
</dbReference>
<evidence type="ECO:0000259" key="1">
    <source>
        <dbReference type="Pfam" id="PF00685"/>
    </source>
</evidence>
<evidence type="ECO:0000313" key="3">
    <source>
        <dbReference type="Proteomes" id="UP001178507"/>
    </source>
</evidence>
<reference evidence="2" key="1">
    <citation type="submission" date="2023-08" db="EMBL/GenBank/DDBJ databases">
        <authorList>
            <person name="Chen Y."/>
            <person name="Shah S."/>
            <person name="Dougan E. K."/>
            <person name="Thang M."/>
            <person name="Chan C."/>
        </authorList>
    </citation>
    <scope>NUCLEOTIDE SEQUENCE</scope>
</reference>
<dbReference type="GO" id="GO:0008146">
    <property type="term" value="F:sulfotransferase activity"/>
    <property type="evidence" value="ECO:0007669"/>
    <property type="project" value="InterPro"/>
</dbReference>
<comment type="caution">
    <text evidence="2">The sequence shown here is derived from an EMBL/GenBank/DDBJ whole genome shotgun (WGS) entry which is preliminary data.</text>
</comment>